<dbReference type="Gene3D" id="2.60.40.1850">
    <property type="match status" value="1"/>
</dbReference>
<proteinExistence type="predicted"/>
<feature type="signal peptide" evidence="1">
    <location>
        <begin position="1"/>
        <end position="23"/>
    </location>
</feature>
<accession>A0ABR5TKU2</accession>
<protein>
    <submittedName>
        <fullName evidence="2">Iron transport-associated domain protein</fullName>
    </submittedName>
</protein>
<reference evidence="2 3" key="1">
    <citation type="submission" date="2016-01" db="EMBL/GenBank/DDBJ databases">
        <authorList>
            <person name="Mitreva M."/>
            <person name="Pepin K.H."/>
            <person name="Mihindukulasuriya K.A."/>
            <person name="Fulton R."/>
            <person name="Fronick C."/>
            <person name="O'Laughlin M."/>
            <person name="Miner T."/>
            <person name="Herter B."/>
            <person name="Rosa B.A."/>
            <person name="Cordes M."/>
            <person name="Tomlinson C."/>
            <person name="Wollam A."/>
            <person name="Palsikar V.B."/>
            <person name="Mardis E.R."/>
            <person name="Wilson R.K."/>
        </authorList>
    </citation>
    <scope>NUCLEOTIDE SEQUENCE [LARGE SCALE GENOMIC DNA]</scope>
    <source>
        <strain evidence="2 3">KA00071</strain>
    </source>
</reference>
<dbReference type="InterPro" id="IPR037250">
    <property type="entry name" value="NEAT_dom_sf"/>
</dbReference>
<organism evidence="2 3">
    <name type="scientific">Gemelliphila asaccharolytica</name>
    <dbReference type="NCBI Taxonomy" id="502393"/>
    <lineage>
        <taxon>Bacteria</taxon>
        <taxon>Bacillati</taxon>
        <taxon>Bacillota</taxon>
        <taxon>Bacilli</taxon>
        <taxon>Bacillales</taxon>
        <taxon>Gemellaceae</taxon>
        <taxon>Gemelliphila</taxon>
    </lineage>
</organism>
<name>A0ABR5TKU2_9BACL</name>
<comment type="caution">
    <text evidence="2">The sequence shown here is derived from an EMBL/GenBank/DDBJ whole genome shotgun (WGS) entry which is preliminary data.</text>
</comment>
<gene>
    <name evidence="2" type="ORF">HMPREF1871_01048</name>
</gene>
<feature type="non-terminal residue" evidence="2">
    <location>
        <position position="216"/>
    </location>
</feature>
<keyword evidence="1" id="KW-0732">Signal</keyword>
<sequence>MKKRKLLTLTIASALVFSFSVFAKPVANSYANDTTANPTEKAVDYKNLEDGVYSLGATIYHDNQEHIPLEGQKGKLSMADGAIDKTKTRLVVKNGEYRVQLTFIPLTMKFLGDDFKGFLGNLRYNPTYNPVTDEGSEPKDYGQCNILEWYGEKESKTSANDKYVADDLMKIYQQKFPDRKYYPKVLEYPINKNNINKNGKIMTLTEVFVPIMESLG</sequence>
<dbReference type="Proteomes" id="UP000070467">
    <property type="component" value="Unassembled WGS sequence"/>
</dbReference>
<evidence type="ECO:0000313" key="2">
    <source>
        <dbReference type="EMBL" id="KXB56685.1"/>
    </source>
</evidence>
<evidence type="ECO:0000256" key="1">
    <source>
        <dbReference type="SAM" id="SignalP"/>
    </source>
</evidence>
<feature type="chain" id="PRO_5045484464" evidence="1">
    <location>
        <begin position="24"/>
        <end position="216"/>
    </location>
</feature>
<keyword evidence="3" id="KW-1185">Reference proteome</keyword>
<dbReference type="EMBL" id="LSDB01000056">
    <property type="protein sequence ID" value="KXB56685.1"/>
    <property type="molecule type" value="Genomic_DNA"/>
</dbReference>
<evidence type="ECO:0000313" key="3">
    <source>
        <dbReference type="Proteomes" id="UP000070467"/>
    </source>
</evidence>